<evidence type="ECO:0000256" key="1">
    <source>
        <dbReference type="ARBA" id="ARBA00022553"/>
    </source>
</evidence>
<dbReference type="HOGENOM" id="CLU_1656455_0_0_1"/>
<feature type="compositionally biased region" description="Polar residues" evidence="6">
    <location>
        <begin position="59"/>
        <end position="70"/>
    </location>
</feature>
<reference evidence="8" key="1">
    <citation type="journal article" date="2002" name="Science">
        <title>The genome sequence of the malaria mosquito Anopheles gambiae.</title>
        <authorList>
            <person name="Holt R.A."/>
            <person name="Subramanian G.M."/>
            <person name="Halpern A."/>
            <person name="Sutton G.G."/>
            <person name="Charlab R."/>
            <person name="Nusskern D.R."/>
            <person name="Wincker P."/>
            <person name="Clark A.G."/>
            <person name="Ribeiro J.M."/>
            <person name="Wides R."/>
            <person name="Salzberg S.L."/>
            <person name="Loftus B."/>
            <person name="Yandell M."/>
            <person name="Majoros W.H."/>
            <person name="Rusch D.B."/>
            <person name="Lai Z."/>
            <person name="Kraft C.L."/>
            <person name="Abril J.F."/>
            <person name="Anthouard V."/>
            <person name="Arensburger P."/>
            <person name="Atkinson P.W."/>
            <person name="Baden H."/>
            <person name="de Berardinis V."/>
            <person name="Baldwin D."/>
            <person name="Benes V."/>
            <person name="Biedler J."/>
            <person name="Blass C."/>
            <person name="Bolanos R."/>
            <person name="Boscus D."/>
            <person name="Barnstead M."/>
            <person name="Cai S."/>
            <person name="Center A."/>
            <person name="Chaturverdi K."/>
            <person name="Christophides G.K."/>
            <person name="Chrystal M.A."/>
            <person name="Clamp M."/>
            <person name="Cravchik A."/>
            <person name="Curwen V."/>
            <person name="Dana A."/>
            <person name="Delcher A."/>
            <person name="Dew I."/>
            <person name="Evans C.A."/>
            <person name="Flanigan M."/>
            <person name="Grundschober-Freimoser A."/>
            <person name="Friedli L."/>
            <person name="Gu Z."/>
            <person name="Guan P."/>
            <person name="Guigo R."/>
            <person name="Hillenmeyer M.E."/>
            <person name="Hladun S.L."/>
            <person name="Hogan J.R."/>
            <person name="Hong Y.S."/>
            <person name="Hoover J."/>
            <person name="Jaillon O."/>
            <person name="Ke Z."/>
            <person name="Kodira C."/>
            <person name="Kokoza E."/>
            <person name="Koutsos A."/>
            <person name="Letunic I."/>
            <person name="Levitsky A."/>
            <person name="Liang Y."/>
            <person name="Lin J.J."/>
            <person name="Lobo N.F."/>
            <person name="Lopez J.R."/>
            <person name="Malek J.A."/>
            <person name="McIntosh T.C."/>
            <person name="Meister S."/>
            <person name="Miller J."/>
            <person name="Mobarry C."/>
            <person name="Mongin E."/>
            <person name="Murphy S.D."/>
            <person name="O'Brochta D.A."/>
            <person name="Pfannkoch C."/>
            <person name="Qi R."/>
            <person name="Regier M.A."/>
            <person name="Remington K."/>
            <person name="Shao H."/>
            <person name="Sharakhova M.V."/>
            <person name="Sitter C.D."/>
            <person name="Shetty J."/>
            <person name="Smith T.J."/>
            <person name="Strong R."/>
            <person name="Sun J."/>
            <person name="Thomasova D."/>
            <person name="Ton L.Q."/>
            <person name="Topalis P."/>
            <person name="Tu Z."/>
            <person name="Unger M.F."/>
            <person name="Walenz B."/>
            <person name="Wang A."/>
            <person name="Wang J."/>
            <person name="Wang M."/>
            <person name="Wang X."/>
            <person name="Woodford K.J."/>
            <person name="Wortman J.R."/>
            <person name="Wu M."/>
            <person name="Yao A."/>
            <person name="Zdobnov E.M."/>
            <person name="Zhang H."/>
            <person name="Zhao Q."/>
            <person name="Zhao S."/>
            <person name="Zhu S.C."/>
            <person name="Zhimulev I."/>
            <person name="Coluzzi M."/>
            <person name="della Torre A."/>
            <person name="Roth C.W."/>
            <person name="Louis C."/>
            <person name="Kalush F."/>
            <person name="Mural R.J."/>
            <person name="Myers E.W."/>
            <person name="Adams M.D."/>
            <person name="Smith H.O."/>
            <person name="Broder S."/>
            <person name="Gardner M.J."/>
            <person name="Fraser C.M."/>
            <person name="Birney E."/>
            <person name="Bork P."/>
            <person name="Brey P.T."/>
            <person name="Venter J.C."/>
            <person name="Weissenbach J."/>
            <person name="Kafatos F.C."/>
            <person name="Collins F.H."/>
            <person name="Hoffman S.L."/>
        </authorList>
    </citation>
    <scope>NUCLEOTIDE SEQUENCE [LARGE SCALE GENOMIC DNA]</scope>
    <source>
        <strain evidence="8">PEST</strain>
    </source>
</reference>
<evidence type="ECO:0000313" key="8">
    <source>
        <dbReference type="EMBL" id="EDO64864.1"/>
    </source>
</evidence>
<dbReference type="InParanoid" id="A7UQY6"/>
<dbReference type="PaxDb" id="7165-AGAP012928-PA"/>
<reference evidence="8" key="4">
    <citation type="journal article" date="2007" name="Genome Biol.">
        <title>Update of the Anopheles gambiae PEST genome assembly.</title>
        <authorList>
            <person name="Sharakhova M.V."/>
            <person name="Hammond M.P."/>
            <person name="Lobo N.F."/>
            <person name="Krzywinski J."/>
            <person name="Unger M.F."/>
            <person name="Hillenmeyer M.E."/>
            <person name="Bruggner R.V."/>
            <person name="Birney E."/>
            <person name="Collins F.H."/>
        </authorList>
    </citation>
    <scope>NUCLEOTIDE SEQUENCE [LARGE SCALE GENOMIC DNA]</scope>
    <source>
        <strain evidence="8">PEST</strain>
    </source>
</reference>
<dbReference type="GO" id="GO:0003677">
    <property type="term" value="F:DNA binding"/>
    <property type="evidence" value="ECO:0007669"/>
    <property type="project" value="UniProtKB-KW"/>
</dbReference>
<comment type="caution">
    <text evidence="8">The sequence shown here is derived from an EMBL/GenBank/DDBJ whole genome shotgun (WGS) entry which is preliminary data.</text>
</comment>
<keyword evidence="4" id="KW-0804">Transcription</keyword>
<dbReference type="STRING" id="7165.A7UQY6"/>
<dbReference type="InterPro" id="IPR052412">
    <property type="entry name" value="CC-Dev_Transcription_Reg"/>
</dbReference>
<protein>
    <submittedName>
        <fullName evidence="8">AGAP012928-PA</fullName>
    </submittedName>
</protein>
<gene>
    <name evidence="8" type="ORF">AgaP_AGAP012928</name>
</gene>
<keyword evidence="2" id="KW-0805">Transcription regulation</keyword>
<reference evidence="8" key="3">
    <citation type="journal article" date="2004" name="Trends Parasitol.">
        <title>The Anopheles gambiae genome: an update.</title>
        <authorList>
            <person name="Mongin E."/>
            <person name="Louis C."/>
            <person name="Holt R.A."/>
            <person name="Birney E."/>
            <person name="Collins F.H."/>
        </authorList>
    </citation>
    <scope>NUCLEOTIDE SEQUENCE [LARGE SCALE GENOMIC DNA]</scope>
    <source>
        <strain evidence="8">PEST</strain>
    </source>
</reference>
<keyword evidence="1" id="KW-0597">Phosphoprotein</keyword>
<dbReference type="Pfam" id="PF25981">
    <property type="entry name" value="HTH_Cic_C"/>
    <property type="match status" value="1"/>
</dbReference>
<dbReference type="PANTHER" id="PTHR13059">
    <property type="entry name" value="HMG-BOX TRANSCRIPTION FACTOR BBX"/>
    <property type="match status" value="1"/>
</dbReference>
<feature type="region of interest" description="Disordered" evidence="6">
    <location>
        <begin position="39"/>
        <end position="78"/>
    </location>
</feature>
<keyword evidence="3" id="KW-0238">DNA-binding</keyword>
<evidence type="ECO:0000256" key="4">
    <source>
        <dbReference type="ARBA" id="ARBA00023163"/>
    </source>
</evidence>
<dbReference type="InterPro" id="IPR058606">
    <property type="entry name" value="HTH_Cic_C"/>
</dbReference>
<evidence type="ECO:0000256" key="2">
    <source>
        <dbReference type="ARBA" id="ARBA00023015"/>
    </source>
</evidence>
<feature type="compositionally biased region" description="Low complexity" evidence="6">
    <location>
        <begin position="7"/>
        <end position="20"/>
    </location>
</feature>
<dbReference type="EMBL" id="AAAB01000394">
    <property type="protein sequence ID" value="EDO64864.1"/>
    <property type="molecule type" value="Genomic_DNA"/>
</dbReference>
<feature type="region of interest" description="Disordered" evidence="6">
    <location>
        <begin position="1"/>
        <end position="22"/>
    </location>
</feature>
<proteinExistence type="predicted"/>
<feature type="non-terminal residue" evidence="8">
    <location>
        <position position="1"/>
    </location>
</feature>
<feature type="compositionally biased region" description="Polar residues" evidence="6">
    <location>
        <begin position="131"/>
        <end position="144"/>
    </location>
</feature>
<name>A7UQY6_ANOGA</name>
<evidence type="ECO:0000259" key="7">
    <source>
        <dbReference type="Pfam" id="PF25981"/>
    </source>
</evidence>
<organism evidence="8">
    <name type="scientific">Anopheles gambiae</name>
    <name type="common">African malaria mosquito</name>
    <dbReference type="NCBI Taxonomy" id="7165"/>
    <lineage>
        <taxon>Eukaryota</taxon>
        <taxon>Metazoa</taxon>
        <taxon>Ecdysozoa</taxon>
        <taxon>Arthropoda</taxon>
        <taxon>Hexapoda</taxon>
        <taxon>Insecta</taxon>
        <taxon>Pterygota</taxon>
        <taxon>Neoptera</taxon>
        <taxon>Endopterygota</taxon>
        <taxon>Diptera</taxon>
        <taxon>Nematocera</taxon>
        <taxon>Culicoidea</taxon>
        <taxon>Culicidae</taxon>
        <taxon>Anophelinae</taxon>
        <taxon>Anopheles</taxon>
    </lineage>
</organism>
<feature type="domain" description="Protein capicua homolog-like C-terminal tri-helical" evidence="7">
    <location>
        <begin position="78"/>
        <end position="132"/>
    </location>
</feature>
<dbReference type="OMA" id="QQHSIHH"/>
<sequence>NLHSDGSAPPLSSTATPSSSYVIGNRFFGPDFNMEQYKAVGTGAGMGGGPGVDDRSPRTPKTPSQRSVNSAEEKGHRKILEQRRNLVVQLFNEHGMFPSTHATNSFQLAHSDIFPNKQSLQLKIREVRQKSMAQQPGFTPQSAGPITPTEISGGKFDQPV</sequence>
<accession>A7UQY6</accession>
<evidence type="ECO:0000256" key="3">
    <source>
        <dbReference type="ARBA" id="ARBA00023125"/>
    </source>
</evidence>
<dbReference type="VEuPathDB" id="VectorBase:AGAP029510"/>
<reference evidence="8" key="2">
    <citation type="submission" date="2002-03" db="EMBL/GenBank/DDBJ databases">
        <authorList>
            <consortium name="The Anopheles Genome Sequencing Consortium"/>
        </authorList>
    </citation>
    <scope>NUCLEOTIDE SEQUENCE</scope>
    <source>
        <strain evidence="8">PEST</strain>
    </source>
</reference>
<dbReference type="VEuPathDB" id="VectorBase:AGAMI1_001189"/>
<dbReference type="PANTHER" id="PTHR13059:SF13">
    <property type="entry name" value="PROTEIN CAPICUA HOMOLOG"/>
    <property type="match status" value="1"/>
</dbReference>
<reference evidence="8" key="5">
    <citation type="submission" date="2011-05" db="EMBL/GenBank/DDBJ databases">
        <authorList>
            <consortium name="VectorBase"/>
        </authorList>
    </citation>
    <scope>NUCLEOTIDE SEQUENCE</scope>
    <source>
        <strain evidence="8">PEST</strain>
    </source>
</reference>
<dbReference type="eggNOG" id="KOG2746">
    <property type="taxonomic scope" value="Eukaryota"/>
</dbReference>
<evidence type="ECO:0000256" key="5">
    <source>
        <dbReference type="ARBA" id="ARBA00023242"/>
    </source>
</evidence>
<evidence type="ECO:0000256" key="6">
    <source>
        <dbReference type="SAM" id="MobiDB-lite"/>
    </source>
</evidence>
<keyword evidence="5" id="KW-0539">Nucleus</keyword>
<feature type="compositionally biased region" description="Gly residues" evidence="6">
    <location>
        <begin position="42"/>
        <end position="51"/>
    </location>
</feature>
<feature type="region of interest" description="Disordered" evidence="6">
    <location>
        <begin position="130"/>
        <end position="160"/>
    </location>
</feature>
<dbReference type="AlphaFoldDB" id="A7UQY6"/>